<evidence type="ECO:0000313" key="2">
    <source>
        <dbReference type="EMBL" id="EDQ31988.1"/>
    </source>
</evidence>
<keyword evidence="1" id="KW-0812">Transmembrane</keyword>
<feature type="transmembrane region" description="Helical" evidence="1">
    <location>
        <begin position="89"/>
        <end position="105"/>
    </location>
</feature>
<sequence>MDIATKQTWLKAASAVVIGFGLLLAAGAWPPLAGPVMILADLLIWPMDGLQTLALPETRVFMAISGGVMVGWGVTLWKLADYLMPEHLAAVRSITMTGLYSWFVVDSIGSIAAGVPLNALANLTFVILFLLVFRSPRQAHA</sequence>
<keyword evidence="3" id="KW-1185">Reference proteome</keyword>
<keyword evidence="1" id="KW-0472">Membrane</keyword>
<feature type="transmembrane region" description="Helical" evidence="1">
    <location>
        <begin position="60"/>
        <end position="77"/>
    </location>
</feature>
<feature type="transmembrane region" description="Helical" evidence="1">
    <location>
        <begin position="12"/>
        <end position="40"/>
    </location>
</feature>
<accession>A9DE90</accession>
<dbReference type="Proteomes" id="UP000004291">
    <property type="component" value="Chromosome"/>
</dbReference>
<dbReference type="eggNOG" id="ENOG502ZQU3">
    <property type="taxonomic scope" value="Bacteria"/>
</dbReference>
<dbReference type="OrthoDB" id="330925at2"/>
<reference evidence="2 3" key="1">
    <citation type="submission" date="2007-10" db="EMBL/GenBank/DDBJ databases">
        <authorList>
            <person name="Wagner-Dobler I."/>
            <person name="Ferriera S."/>
            <person name="Johnson J."/>
            <person name="Kravitz S."/>
            <person name="Beeson K."/>
            <person name="Sutton G."/>
            <person name="Rogers Y.-H."/>
            <person name="Friedman R."/>
            <person name="Frazier M."/>
            <person name="Venter J.C."/>
        </authorList>
    </citation>
    <scope>NUCLEOTIDE SEQUENCE [LARGE SCALE GENOMIC DNA]</scope>
    <source>
        <strain evidence="2 3">DFL-43</strain>
    </source>
</reference>
<evidence type="ECO:0000256" key="1">
    <source>
        <dbReference type="SAM" id="Phobius"/>
    </source>
</evidence>
<feature type="transmembrane region" description="Helical" evidence="1">
    <location>
        <begin position="111"/>
        <end position="133"/>
    </location>
</feature>
<organism evidence="2 3">
    <name type="scientific">Hoeflea phototrophica (strain DSM 17068 / NCIMB 14078 / DFL-43)</name>
    <dbReference type="NCBI Taxonomy" id="411684"/>
    <lineage>
        <taxon>Bacteria</taxon>
        <taxon>Pseudomonadati</taxon>
        <taxon>Pseudomonadota</taxon>
        <taxon>Alphaproteobacteria</taxon>
        <taxon>Hyphomicrobiales</taxon>
        <taxon>Rhizobiaceae</taxon>
        <taxon>Hoeflea</taxon>
    </lineage>
</organism>
<gene>
    <name evidence="2" type="ORF">HPDFL43_13525</name>
</gene>
<comment type="caution">
    <text evidence="2">The sequence shown here is derived from an EMBL/GenBank/DDBJ whole genome shotgun (WGS) entry which is preliminary data.</text>
</comment>
<dbReference type="HOGENOM" id="CLU_149982_0_0_5"/>
<dbReference type="RefSeq" id="WP_007198467.1">
    <property type="nucleotide sequence ID" value="NZ_CM002917.1"/>
</dbReference>
<dbReference type="EMBL" id="ABIA03000004">
    <property type="protein sequence ID" value="EDQ31988.1"/>
    <property type="molecule type" value="Genomic_DNA"/>
</dbReference>
<protein>
    <submittedName>
        <fullName evidence="2">Uncharacterized protein</fullName>
    </submittedName>
</protein>
<dbReference type="AlphaFoldDB" id="A9DE90"/>
<evidence type="ECO:0000313" key="3">
    <source>
        <dbReference type="Proteomes" id="UP000004291"/>
    </source>
</evidence>
<reference evidence="2 3" key="2">
    <citation type="submission" date="2012-06" db="EMBL/GenBank/DDBJ databases">
        <authorList>
            <person name="Fiebig A."/>
        </authorList>
    </citation>
    <scope>NUCLEOTIDE SEQUENCE [LARGE SCALE GENOMIC DNA]</scope>
    <source>
        <strain evidence="2 3">DFL-43</strain>
    </source>
</reference>
<proteinExistence type="predicted"/>
<name>A9DE90_HOEPD</name>
<keyword evidence="1" id="KW-1133">Transmembrane helix</keyword>